<reference evidence="1 2" key="1">
    <citation type="submission" date="2024-09" db="EMBL/GenBank/DDBJ databases">
        <authorList>
            <person name="Lee S.D."/>
        </authorList>
    </citation>
    <scope>NUCLEOTIDE SEQUENCE [LARGE SCALE GENOMIC DNA]</scope>
    <source>
        <strain evidence="1 2">N1-1</strain>
    </source>
</reference>
<dbReference type="Gene3D" id="6.10.250.690">
    <property type="match status" value="1"/>
</dbReference>
<dbReference type="PANTHER" id="PTHR48111">
    <property type="entry name" value="REGULATOR OF RPOS"/>
    <property type="match status" value="1"/>
</dbReference>
<dbReference type="InterPro" id="IPR036388">
    <property type="entry name" value="WH-like_DNA-bd_sf"/>
</dbReference>
<dbReference type="InterPro" id="IPR039420">
    <property type="entry name" value="WalR-like"/>
</dbReference>
<keyword evidence="2" id="KW-1185">Reference proteome</keyword>
<dbReference type="PROSITE" id="PS50110">
    <property type="entry name" value="RESPONSE_REGULATORY"/>
    <property type="match status" value="1"/>
</dbReference>
<dbReference type="Gene3D" id="1.10.10.10">
    <property type="entry name" value="Winged helix-like DNA-binding domain superfamily/Winged helix DNA-binding domain"/>
    <property type="match status" value="1"/>
</dbReference>
<sequence>MTTQRPTTRSLTVSVLVVESDSAAAAARIRSLERQGYLASSARTGMEALALHDRSDMVLLDLDLPDIDGLEVCRLIRRAGPKPVISISTRDTELDRVLALQAGADDCVTAACGTREMLARIEAVLRRSHPWPQEPPEPEPDPLHIDDITREVRLHGRPVVLTTKEFDLLHTLAANPRNVLSRKELMARVWDCTWSASTRTIDTHVSNLRAKLGEKWIITVHGVGYRLGCG</sequence>
<dbReference type="EMBL" id="JBHEZX010000002">
    <property type="protein sequence ID" value="MFC1408694.1"/>
    <property type="molecule type" value="Genomic_DNA"/>
</dbReference>
<dbReference type="Gene3D" id="3.40.50.2300">
    <property type="match status" value="1"/>
</dbReference>
<evidence type="ECO:0000313" key="1">
    <source>
        <dbReference type="EMBL" id="MFC1408694.1"/>
    </source>
</evidence>
<evidence type="ECO:0000313" key="2">
    <source>
        <dbReference type="Proteomes" id="UP001592582"/>
    </source>
</evidence>
<protein>
    <submittedName>
        <fullName evidence="1">Response regulator transcription factor</fullName>
    </submittedName>
</protein>
<dbReference type="SMART" id="SM00448">
    <property type="entry name" value="REC"/>
    <property type="match status" value="1"/>
</dbReference>
<dbReference type="SMART" id="SM00862">
    <property type="entry name" value="Trans_reg_C"/>
    <property type="match status" value="1"/>
</dbReference>
<dbReference type="Pfam" id="PF00072">
    <property type="entry name" value="Response_reg"/>
    <property type="match status" value="1"/>
</dbReference>
<gene>
    <name evidence="1" type="ORF">ACEZDG_05300</name>
</gene>
<name>A0ABV6V4P9_9ACTN</name>
<proteinExistence type="predicted"/>
<dbReference type="Proteomes" id="UP001592582">
    <property type="component" value="Unassembled WGS sequence"/>
</dbReference>
<dbReference type="SUPFAM" id="SSF52172">
    <property type="entry name" value="CheY-like"/>
    <property type="match status" value="1"/>
</dbReference>
<comment type="caution">
    <text evidence="1">The sequence shown here is derived from an EMBL/GenBank/DDBJ whole genome shotgun (WGS) entry which is preliminary data.</text>
</comment>
<dbReference type="InterPro" id="IPR011006">
    <property type="entry name" value="CheY-like_superfamily"/>
</dbReference>
<dbReference type="InterPro" id="IPR001789">
    <property type="entry name" value="Sig_transdc_resp-reg_receiver"/>
</dbReference>
<dbReference type="InterPro" id="IPR016032">
    <property type="entry name" value="Sig_transdc_resp-reg_C-effctor"/>
</dbReference>
<dbReference type="PROSITE" id="PS51755">
    <property type="entry name" value="OMPR_PHOB"/>
    <property type="match status" value="1"/>
</dbReference>
<dbReference type="Pfam" id="PF00486">
    <property type="entry name" value="Trans_reg_C"/>
    <property type="match status" value="1"/>
</dbReference>
<organism evidence="1 2">
    <name type="scientific">Streptacidiphilus alkalitolerans</name>
    <dbReference type="NCBI Taxonomy" id="3342712"/>
    <lineage>
        <taxon>Bacteria</taxon>
        <taxon>Bacillati</taxon>
        <taxon>Actinomycetota</taxon>
        <taxon>Actinomycetes</taxon>
        <taxon>Kitasatosporales</taxon>
        <taxon>Streptomycetaceae</taxon>
        <taxon>Streptacidiphilus</taxon>
    </lineage>
</organism>
<dbReference type="CDD" id="cd00383">
    <property type="entry name" value="trans_reg_C"/>
    <property type="match status" value="1"/>
</dbReference>
<dbReference type="InterPro" id="IPR001867">
    <property type="entry name" value="OmpR/PhoB-type_DNA-bd"/>
</dbReference>
<dbReference type="SUPFAM" id="SSF46894">
    <property type="entry name" value="C-terminal effector domain of the bipartite response regulators"/>
    <property type="match status" value="1"/>
</dbReference>
<dbReference type="PANTHER" id="PTHR48111:SF72">
    <property type="entry name" value="SENSORY TRANSDUCTION PROTEIN REGX3"/>
    <property type="match status" value="1"/>
</dbReference>
<accession>A0ABV6V4P9</accession>